<gene>
    <name evidence="1" type="ORF">BaRGS_00038733</name>
</gene>
<reference evidence="1 2" key="1">
    <citation type="journal article" date="2023" name="Sci. Data">
        <title>Genome assembly of the Korean intertidal mud-creeper Batillaria attramentaria.</title>
        <authorList>
            <person name="Patra A.K."/>
            <person name="Ho P.T."/>
            <person name="Jun S."/>
            <person name="Lee S.J."/>
            <person name="Kim Y."/>
            <person name="Won Y.J."/>
        </authorList>
    </citation>
    <scope>NUCLEOTIDE SEQUENCE [LARGE SCALE GENOMIC DNA]</scope>
    <source>
        <strain evidence="1">Wonlab-2016</strain>
    </source>
</reference>
<keyword evidence="2" id="KW-1185">Reference proteome</keyword>
<dbReference type="EMBL" id="JACVVK020000639">
    <property type="protein sequence ID" value="KAK7461231.1"/>
    <property type="molecule type" value="Genomic_DNA"/>
</dbReference>
<organism evidence="1 2">
    <name type="scientific">Batillaria attramentaria</name>
    <dbReference type="NCBI Taxonomy" id="370345"/>
    <lineage>
        <taxon>Eukaryota</taxon>
        <taxon>Metazoa</taxon>
        <taxon>Spiralia</taxon>
        <taxon>Lophotrochozoa</taxon>
        <taxon>Mollusca</taxon>
        <taxon>Gastropoda</taxon>
        <taxon>Caenogastropoda</taxon>
        <taxon>Sorbeoconcha</taxon>
        <taxon>Cerithioidea</taxon>
        <taxon>Batillariidae</taxon>
        <taxon>Batillaria</taxon>
    </lineage>
</organism>
<feature type="non-terminal residue" evidence="1">
    <location>
        <position position="1"/>
    </location>
</feature>
<comment type="caution">
    <text evidence="1">The sequence shown here is derived from an EMBL/GenBank/DDBJ whole genome shotgun (WGS) entry which is preliminary data.</text>
</comment>
<proteinExistence type="predicted"/>
<evidence type="ECO:0000313" key="1">
    <source>
        <dbReference type="EMBL" id="KAK7461231.1"/>
    </source>
</evidence>
<protein>
    <submittedName>
        <fullName evidence="1">Uncharacterized protein</fullName>
    </submittedName>
</protein>
<feature type="non-terminal residue" evidence="1">
    <location>
        <position position="148"/>
    </location>
</feature>
<dbReference type="Proteomes" id="UP001519460">
    <property type="component" value="Unassembled WGS sequence"/>
</dbReference>
<name>A0ABD0J589_9CAEN</name>
<sequence>GDRREGTPFTRHLNPLPPHPFLSFIAAGVITSEEIPSDDWRLDRGVQFAAASLGAPRRVIQPMDGVHGVVRAETPSLSTEARLIVFVGQDRLEIGLPLNTEPRNKARRPGKADDSITRRLTRLGPRSLPRAIVPRCSISRSPSKAAFL</sequence>
<evidence type="ECO:0000313" key="2">
    <source>
        <dbReference type="Proteomes" id="UP001519460"/>
    </source>
</evidence>
<accession>A0ABD0J589</accession>
<dbReference type="AlphaFoldDB" id="A0ABD0J589"/>